<keyword evidence="2 5" id="KW-0812">Transmembrane</keyword>
<evidence type="ECO:0000256" key="3">
    <source>
        <dbReference type="ARBA" id="ARBA00022989"/>
    </source>
</evidence>
<evidence type="ECO:0000313" key="7">
    <source>
        <dbReference type="EMBL" id="UVE49711.1"/>
    </source>
</evidence>
<dbReference type="SUPFAM" id="SSF144091">
    <property type="entry name" value="Rhomboid-like"/>
    <property type="match status" value="1"/>
</dbReference>
<dbReference type="Pfam" id="PF01694">
    <property type="entry name" value="Rhomboid"/>
    <property type="match status" value="1"/>
</dbReference>
<feature type="transmembrane region" description="Helical" evidence="5">
    <location>
        <begin position="224"/>
        <end position="248"/>
    </location>
</feature>
<organism evidence="7 8">
    <name type="scientific">Haloferax larsenii</name>
    <dbReference type="NCBI Taxonomy" id="302484"/>
    <lineage>
        <taxon>Archaea</taxon>
        <taxon>Methanobacteriati</taxon>
        <taxon>Methanobacteriota</taxon>
        <taxon>Stenosarchaea group</taxon>
        <taxon>Halobacteria</taxon>
        <taxon>Halobacteriales</taxon>
        <taxon>Haloferacaceae</taxon>
        <taxon>Haloferax</taxon>
    </lineage>
</organism>
<sequence>MLDIPGWVPLHRLAVVFALLVAIGALALVDRPNRLTATLRRRFLFGVPWGTLVTIGGVLAVYLFLQDGWSSWYRPIVIPFRAWSYFYPLGMLSAPFSHSSAGHLVGNLIGTLTLAPVAEYALGHYPRRRGSTSFGSYRTNPYVRAFLLFPAGVFVVGLLTSVFALGPVIGFSGVVFAFGGFALVTRPITTILALFSGRVVRLFYDAMLSPEVTATARPVFSTPWWAQIALQGHAIGLLFGVMLGIWVLRRRDGPQPTAMRSFAAVLLFAVQESMWAVYWFRGSETFVLFRAVGLALVIMLAILVALTVASSNRPIRANAPTGSVGSAHRWQVGIAVLLLATSALTGPAIPANMFTAASDDLPGESVDVRDYEITYVEDVPNGLTAAFDIELFGESTTTNTSGVVVKSEQRGIWTTAVSKNRLAFDGRSVVRLGGVGWRDEAVAARDGYVVMGTGTSAYRVFLATGNETVLAHKTGPVQAEPVVAGRNISVVPTDAGYDLRVSSDRGTVRGPMPTANVSTTLDDIRFVRHEQFVFAEHRGTRVRVAREETYN</sequence>
<name>A0ABY5RBI3_HALLR</name>
<evidence type="ECO:0000256" key="5">
    <source>
        <dbReference type="SAM" id="Phobius"/>
    </source>
</evidence>
<gene>
    <name evidence="7" type="ORF">KU306_12430</name>
</gene>
<evidence type="ECO:0000256" key="4">
    <source>
        <dbReference type="ARBA" id="ARBA00023136"/>
    </source>
</evidence>
<keyword evidence="3 5" id="KW-1133">Transmembrane helix</keyword>
<feature type="transmembrane region" description="Helical" evidence="5">
    <location>
        <begin position="260"/>
        <end position="280"/>
    </location>
</feature>
<feature type="transmembrane region" description="Helical" evidence="5">
    <location>
        <begin position="142"/>
        <end position="166"/>
    </location>
</feature>
<keyword evidence="7" id="KW-0378">Hydrolase</keyword>
<feature type="transmembrane region" description="Helical" evidence="5">
    <location>
        <begin position="286"/>
        <end position="309"/>
    </location>
</feature>
<keyword evidence="8" id="KW-1185">Reference proteome</keyword>
<keyword evidence="4 5" id="KW-0472">Membrane</keyword>
<dbReference type="Proteomes" id="UP001058330">
    <property type="component" value="Chromosome"/>
</dbReference>
<dbReference type="GO" id="GO:0008233">
    <property type="term" value="F:peptidase activity"/>
    <property type="evidence" value="ECO:0007669"/>
    <property type="project" value="UniProtKB-KW"/>
</dbReference>
<comment type="subcellular location">
    <subcellularLocation>
        <location evidence="1">Membrane</location>
        <topology evidence="1">Multi-pass membrane protein</topology>
    </subcellularLocation>
</comment>
<reference evidence="7" key="1">
    <citation type="submission" date="2021-07" db="EMBL/GenBank/DDBJ databases">
        <title>Studies on halocins as antimicrobial molecules from haloarchaea.</title>
        <authorList>
            <person name="Kumar S."/>
            <person name="Khare S.K."/>
        </authorList>
    </citation>
    <scope>NUCLEOTIDE SEQUENCE</scope>
    <source>
        <strain evidence="7">NCIM 5678</strain>
    </source>
</reference>
<dbReference type="GeneID" id="74529726"/>
<feature type="transmembrane region" description="Helical" evidence="5">
    <location>
        <begin position="12"/>
        <end position="31"/>
    </location>
</feature>
<evidence type="ECO:0000256" key="1">
    <source>
        <dbReference type="ARBA" id="ARBA00004141"/>
    </source>
</evidence>
<accession>A0ABY5RBI3</accession>
<feature type="transmembrane region" description="Helical" evidence="5">
    <location>
        <begin position="43"/>
        <end position="65"/>
    </location>
</feature>
<dbReference type="EMBL" id="CP078063">
    <property type="protein sequence ID" value="UVE49711.1"/>
    <property type="molecule type" value="Genomic_DNA"/>
</dbReference>
<feature type="domain" description="Peptidase S54 rhomboid" evidence="6">
    <location>
        <begin position="91"/>
        <end position="249"/>
    </location>
</feature>
<dbReference type="GO" id="GO:0006508">
    <property type="term" value="P:proteolysis"/>
    <property type="evidence" value="ECO:0007669"/>
    <property type="project" value="UniProtKB-KW"/>
</dbReference>
<evidence type="ECO:0000256" key="2">
    <source>
        <dbReference type="ARBA" id="ARBA00022692"/>
    </source>
</evidence>
<keyword evidence="7" id="KW-0645">Protease</keyword>
<dbReference type="InterPro" id="IPR022764">
    <property type="entry name" value="Peptidase_S54_rhomboid_dom"/>
</dbReference>
<feature type="transmembrane region" description="Helical" evidence="5">
    <location>
        <begin position="173"/>
        <end position="204"/>
    </location>
</feature>
<proteinExistence type="predicted"/>
<protein>
    <submittedName>
        <fullName evidence="7">Rhomboid family intramembrane serine protease</fullName>
    </submittedName>
</protein>
<dbReference type="InterPro" id="IPR035952">
    <property type="entry name" value="Rhomboid-like_sf"/>
</dbReference>
<evidence type="ECO:0000259" key="6">
    <source>
        <dbReference type="Pfam" id="PF01694"/>
    </source>
</evidence>
<dbReference type="Gene3D" id="1.20.1540.10">
    <property type="entry name" value="Rhomboid-like"/>
    <property type="match status" value="1"/>
</dbReference>
<dbReference type="RefSeq" id="WP_258302119.1">
    <property type="nucleotide sequence ID" value="NZ_CP078063.1"/>
</dbReference>
<feature type="transmembrane region" description="Helical" evidence="5">
    <location>
        <begin position="104"/>
        <end position="122"/>
    </location>
</feature>
<evidence type="ECO:0000313" key="8">
    <source>
        <dbReference type="Proteomes" id="UP001058330"/>
    </source>
</evidence>